<evidence type="ECO:0000313" key="3">
    <source>
        <dbReference type="Proteomes" id="UP000275078"/>
    </source>
</evidence>
<dbReference type="AlphaFoldDB" id="A0A3N4IFA2"/>
<evidence type="ECO:0008006" key="4">
    <source>
        <dbReference type="Google" id="ProtNLM"/>
    </source>
</evidence>
<sequence length="91" mass="10106">MTSGAGPITSPSKADSQRAKNKYPSFQVPTETRFEIYRLCTAFTLLQLSQTCAFFREELSSCLSIVSATYGFNDQETCRSLPQTCSSSCQR</sequence>
<feature type="compositionally biased region" description="Polar residues" evidence="1">
    <location>
        <begin position="1"/>
        <end position="14"/>
    </location>
</feature>
<evidence type="ECO:0000313" key="2">
    <source>
        <dbReference type="EMBL" id="RPA84286.1"/>
    </source>
</evidence>
<reference evidence="2 3" key="1">
    <citation type="journal article" date="2018" name="Nat. Ecol. Evol.">
        <title>Pezizomycetes genomes reveal the molecular basis of ectomycorrhizal truffle lifestyle.</title>
        <authorList>
            <person name="Murat C."/>
            <person name="Payen T."/>
            <person name="Noel B."/>
            <person name="Kuo A."/>
            <person name="Morin E."/>
            <person name="Chen J."/>
            <person name="Kohler A."/>
            <person name="Krizsan K."/>
            <person name="Balestrini R."/>
            <person name="Da Silva C."/>
            <person name="Montanini B."/>
            <person name="Hainaut M."/>
            <person name="Levati E."/>
            <person name="Barry K.W."/>
            <person name="Belfiori B."/>
            <person name="Cichocki N."/>
            <person name="Clum A."/>
            <person name="Dockter R.B."/>
            <person name="Fauchery L."/>
            <person name="Guy J."/>
            <person name="Iotti M."/>
            <person name="Le Tacon F."/>
            <person name="Lindquist E.A."/>
            <person name="Lipzen A."/>
            <person name="Malagnac F."/>
            <person name="Mello A."/>
            <person name="Molinier V."/>
            <person name="Miyauchi S."/>
            <person name="Poulain J."/>
            <person name="Riccioni C."/>
            <person name="Rubini A."/>
            <person name="Sitrit Y."/>
            <person name="Splivallo R."/>
            <person name="Traeger S."/>
            <person name="Wang M."/>
            <person name="Zifcakova L."/>
            <person name="Wipf D."/>
            <person name="Zambonelli A."/>
            <person name="Paolocci F."/>
            <person name="Nowrousian M."/>
            <person name="Ottonello S."/>
            <person name="Baldrian P."/>
            <person name="Spatafora J.W."/>
            <person name="Henrissat B."/>
            <person name="Nagy L.G."/>
            <person name="Aury J.M."/>
            <person name="Wincker P."/>
            <person name="Grigoriev I.V."/>
            <person name="Bonfante P."/>
            <person name="Martin F.M."/>
        </authorList>
    </citation>
    <scope>NUCLEOTIDE SEQUENCE [LARGE SCALE GENOMIC DNA]</scope>
    <source>
        <strain evidence="2 3">RN42</strain>
    </source>
</reference>
<protein>
    <recommendedName>
        <fullName evidence="4">F-box domain-containing protein</fullName>
    </recommendedName>
</protein>
<organism evidence="2 3">
    <name type="scientific">Ascobolus immersus RN42</name>
    <dbReference type="NCBI Taxonomy" id="1160509"/>
    <lineage>
        <taxon>Eukaryota</taxon>
        <taxon>Fungi</taxon>
        <taxon>Dikarya</taxon>
        <taxon>Ascomycota</taxon>
        <taxon>Pezizomycotina</taxon>
        <taxon>Pezizomycetes</taxon>
        <taxon>Pezizales</taxon>
        <taxon>Ascobolaceae</taxon>
        <taxon>Ascobolus</taxon>
    </lineage>
</organism>
<name>A0A3N4IFA2_ASCIM</name>
<dbReference type="Proteomes" id="UP000275078">
    <property type="component" value="Unassembled WGS sequence"/>
</dbReference>
<proteinExistence type="predicted"/>
<dbReference type="EMBL" id="ML119659">
    <property type="protein sequence ID" value="RPA84286.1"/>
    <property type="molecule type" value="Genomic_DNA"/>
</dbReference>
<accession>A0A3N4IFA2</accession>
<keyword evidence="3" id="KW-1185">Reference proteome</keyword>
<evidence type="ECO:0000256" key="1">
    <source>
        <dbReference type="SAM" id="MobiDB-lite"/>
    </source>
</evidence>
<gene>
    <name evidence="2" type="ORF">BJ508DRAFT_412699</name>
</gene>
<feature type="region of interest" description="Disordered" evidence="1">
    <location>
        <begin position="1"/>
        <end position="23"/>
    </location>
</feature>